<name>A0A9W7TTW1_TRIRA</name>
<feature type="compositionally biased region" description="Basic and acidic residues" evidence="1">
    <location>
        <begin position="76"/>
        <end position="89"/>
    </location>
</feature>
<protein>
    <submittedName>
        <fullName evidence="2">Uncharacterized protein</fullName>
    </submittedName>
</protein>
<reference evidence="2" key="1">
    <citation type="submission" date="2021-02" db="EMBL/GenBank/DDBJ databases">
        <title>Comparative genomics reveals that relaxation of natural selection precedes convergent phenotypic evolution of cavefish.</title>
        <authorList>
            <person name="Peng Z."/>
        </authorList>
    </citation>
    <scope>NUCLEOTIDE SEQUENCE</scope>
    <source>
        <tissue evidence="2">Muscle</tissue>
    </source>
</reference>
<accession>A0A9W7TTW1</accession>
<proteinExistence type="predicted"/>
<feature type="region of interest" description="Disordered" evidence="1">
    <location>
        <begin position="76"/>
        <end position="95"/>
    </location>
</feature>
<organism evidence="2 3">
    <name type="scientific">Triplophysa rosa</name>
    <name type="common">Cave loach</name>
    <dbReference type="NCBI Taxonomy" id="992332"/>
    <lineage>
        <taxon>Eukaryota</taxon>
        <taxon>Metazoa</taxon>
        <taxon>Chordata</taxon>
        <taxon>Craniata</taxon>
        <taxon>Vertebrata</taxon>
        <taxon>Euteleostomi</taxon>
        <taxon>Actinopterygii</taxon>
        <taxon>Neopterygii</taxon>
        <taxon>Teleostei</taxon>
        <taxon>Ostariophysi</taxon>
        <taxon>Cypriniformes</taxon>
        <taxon>Nemacheilidae</taxon>
        <taxon>Triplophysa</taxon>
    </lineage>
</organism>
<dbReference type="AlphaFoldDB" id="A0A9W7TTW1"/>
<evidence type="ECO:0000313" key="2">
    <source>
        <dbReference type="EMBL" id="KAI7801939.1"/>
    </source>
</evidence>
<evidence type="ECO:0000256" key="1">
    <source>
        <dbReference type="SAM" id="MobiDB-lite"/>
    </source>
</evidence>
<dbReference type="EMBL" id="JAFHDT010000013">
    <property type="protein sequence ID" value="KAI7801939.1"/>
    <property type="molecule type" value="Genomic_DNA"/>
</dbReference>
<sequence length="95" mass="10401">MNIRALSTLASSISTKASCIRDVNSAELQLSRALTHISLQPTVLITRLKTRKVITLPLLAAIVTGRGFPFMRPDRGHKGAKCSIDDSPHWAKGRH</sequence>
<dbReference type="Proteomes" id="UP001059041">
    <property type="component" value="Linkage Group LG13"/>
</dbReference>
<keyword evidence="3" id="KW-1185">Reference proteome</keyword>
<gene>
    <name evidence="2" type="ORF">IRJ41_018083</name>
</gene>
<comment type="caution">
    <text evidence="2">The sequence shown here is derived from an EMBL/GenBank/DDBJ whole genome shotgun (WGS) entry which is preliminary data.</text>
</comment>
<evidence type="ECO:0000313" key="3">
    <source>
        <dbReference type="Proteomes" id="UP001059041"/>
    </source>
</evidence>